<keyword evidence="2" id="KW-1185">Reference proteome</keyword>
<gene>
    <name evidence="1" type="ORF">AVEN_156309_1</name>
</gene>
<proteinExistence type="predicted"/>
<dbReference type="AlphaFoldDB" id="A0A4Y2L432"/>
<reference evidence="1 2" key="1">
    <citation type="journal article" date="2019" name="Sci. Rep.">
        <title>Orb-weaving spider Araneus ventricosus genome elucidates the spidroin gene catalogue.</title>
        <authorList>
            <person name="Kono N."/>
            <person name="Nakamura H."/>
            <person name="Ohtoshi R."/>
            <person name="Moran D.A.P."/>
            <person name="Shinohara A."/>
            <person name="Yoshida Y."/>
            <person name="Fujiwara M."/>
            <person name="Mori M."/>
            <person name="Tomita M."/>
            <person name="Arakawa K."/>
        </authorList>
    </citation>
    <scope>NUCLEOTIDE SEQUENCE [LARGE SCALE GENOMIC DNA]</scope>
</reference>
<name>A0A4Y2L432_ARAVE</name>
<dbReference type="Proteomes" id="UP000499080">
    <property type="component" value="Unassembled WGS sequence"/>
</dbReference>
<evidence type="ECO:0000313" key="1">
    <source>
        <dbReference type="EMBL" id="GBN09348.1"/>
    </source>
</evidence>
<sequence length="98" mass="11230">MSTGFMLSYGLSISRRMHNTTLDVEEDSTNSSISINRPATKRSRSNIEVTGIEKEIMIKLKRPRLEEPKCTFFFISFEEYVAVMTAYGHIKIHIVNKG</sequence>
<accession>A0A4Y2L432</accession>
<dbReference type="EMBL" id="BGPR01005346">
    <property type="protein sequence ID" value="GBN09348.1"/>
    <property type="molecule type" value="Genomic_DNA"/>
</dbReference>
<organism evidence="1 2">
    <name type="scientific">Araneus ventricosus</name>
    <name type="common">Orbweaver spider</name>
    <name type="synonym">Epeira ventricosa</name>
    <dbReference type="NCBI Taxonomy" id="182803"/>
    <lineage>
        <taxon>Eukaryota</taxon>
        <taxon>Metazoa</taxon>
        <taxon>Ecdysozoa</taxon>
        <taxon>Arthropoda</taxon>
        <taxon>Chelicerata</taxon>
        <taxon>Arachnida</taxon>
        <taxon>Araneae</taxon>
        <taxon>Araneomorphae</taxon>
        <taxon>Entelegynae</taxon>
        <taxon>Araneoidea</taxon>
        <taxon>Araneidae</taxon>
        <taxon>Araneus</taxon>
    </lineage>
</organism>
<evidence type="ECO:0000313" key="2">
    <source>
        <dbReference type="Proteomes" id="UP000499080"/>
    </source>
</evidence>
<protein>
    <submittedName>
        <fullName evidence="1">Uncharacterized protein</fullName>
    </submittedName>
</protein>
<comment type="caution">
    <text evidence="1">The sequence shown here is derived from an EMBL/GenBank/DDBJ whole genome shotgun (WGS) entry which is preliminary data.</text>
</comment>